<dbReference type="OrthoDB" id="10258312at2759"/>
<feature type="coiled-coil region" evidence="1">
    <location>
        <begin position="320"/>
        <end position="350"/>
    </location>
</feature>
<organism evidence="3 4">
    <name type="scientific">Leishmania martiniquensis</name>
    <dbReference type="NCBI Taxonomy" id="1580590"/>
    <lineage>
        <taxon>Eukaryota</taxon>
        <taxon>Discoba</taxon>
        <taxon>Euglenozoa</taxon>
        <taxon>Kinetoplastea</taxon>
        <taxon>Metakinetoplastina</taxon>
        <taxon>Trypanosomatida</taxon>
        <taxon>Trypanosomatidae</taxon>
        <taxon>Leishmaniinae</taxon>
        <taxon>Leishmania</taxon>
    </lineage>
</organism>
<keyword evidence="4" id="KW-1185">Reference proteome</keyword>
<dbReference type="Proteomes" id="UP000673552">
    <property type="component" value="Unassembled WGS sequence"/>
</dbReference>
<reference evidence="4" key="2">
    <citation type="journal article" date="2021" name="Sci. Data">
        <title>Chromosome-scale genome sequencing, assembly and annotation of six genomes from subfamily Leishmaniinae.</title>
        <authorList>
            <person name="Almutairi H."/>
            <person name="Urbaniak M.D."/>
            <person name="Bates M.D."/>
            <person name="Jariyapan N."/>
            <person name="Kwakye-Nuako G."/>
            <person name="Thomaz Soccol V."/>
            <person name="Al-Salem W.S."/>
            <person name="Dillon R.J."/>
            <person name="Bates P.A."/>
            <person name="Gatherer D."/>
        </authorList>
    </citation>
    <scope>NUCLEOTIDE SEQUENCE [LARGE SCALE GENOMIC DNA]</scope>
</reference>
<feature type="coiled-coil region" evidence="1">
    <location>
        <begin position="17"/>
        <end position="85"/>
    </location>
</feature>
<evidence type="ECO:0000256" key="2">
    <source>
        <dbReference type="SAM" id="MobiDB-lite"/>
    </source>
</evidence>
<name>A0A836HTY4_9TRYP</name>
<dbReference type="InterPro" id="IPR038929">
    <property type="entry name" value="CCDC13"/>
</dbReference>
<dbReference type="PANTHER" id="PTHR31935:SF1">
    <property type="entry name" value="COILED-COIL DOMAIN-CONTAINING PROTEIN 13"/>
    <property type="match status" value="1"/>
</dbReference>
<reference evidence="4" key="1">
    <citation type="journal article" date="2021" name="Microbiol. Resour. Announc.">
        <title>LGAAP: Leishmaniinae Genome Assembly and Annotation Pipeline.</title>
        <authorList>
            <person name="Almutairi H."/>
            <person name="Urbaniak M.D."/>
            <person name="Bates M.D."/>
            <person name="Jariyapan N."/>
            <person name="Kwakye-Nuako G."/>
            <person name="Thomaz-Soccol V."/>
            <person name="Al-Salem W.S."/>
            <person name="Dillon R.J."/>
            <person name="Bates P.A."/>
            <person name="Gatherer D."/>
        </authorList>
    </citation>
    <scope>NUCLEOTIDE SEQUENCE [LARGE SCALE GENOMIC DNA]</scope>
</reference>
<sequence>MSLDSPRTSSASSEALLAACTAEAQQLRDALREVALREAGGAPGAVLEGKYLALVKTCKSLNVQLATTQQQLTAARNALQAEQEKTQRLAAAVKVSLLGARAAKTDSKSSARTAHLDGSGDNVGGSKSSGAEGSGGAAPASSAAVARVYDQLHLKEIAMAEMQRENAALRTLIQREVGLRDDKMDVDSLLRRAASALGSNGGSAATTVGSKAACGSDGGGWRGRAEEIVLLKGQLKDAQRELDKVAAAQGSHGGGEDDVETRTEPLSLPDSVRAFLGAGADPAAEARSVATTTTVQTRRPHHDVDDDARDRLNAMQQQRAAQLRQLTADLAQQQAQLNEERMKSSALQARVKTMSSELKTLRSYVDTILEKSSTDNELVEAYKTELKHAHEEAREWKRAAADALNRVRNDGDETRTTFTVSGMRNGLNHAAAATARLSPYRKAARDERAVDAGGDAAEKACGAQLSLPPSQLPKSFSSSLYEWVCQACDEAPQEVEQENTQPAVSASAKALAAVLRHAFQYALLVERHTATEAESALAGTDSNSAESVLLKENTALKKRIRAISELMEKELQAQRVLWAAANAGAKPSTVS</sequence>
<feature type="region of interest" description="Disordered" evidence="2">
    <location>
        <begin position="104"/>
        <end position="137"/>
    </location>
</feature>
<dbReference type="EMBL" id="JAFEUZ010000015">
    <property type="protein sequence ID" value="KAG5482860.1"/>
    <property type="molecule type" value="Genomic_DNA"/>
</dbReference>
<dbReference type="GeneID" id="92516807"/>
<accession>A0A836HTY4</accession>
<evidence type="ECO:0000313" key="3">
    <source>
        <dbReference type="EMBL" id="KAG5482860.1"/>
    </source>
</evidence>
<keyword evidence="1" id="KW-0175">Coiled coil</keyword>
<feature type="region of interest" description="Disordered" evidence="2">
    <location>
        <begin position="198"/>
        <end position="219"/>
    </location>
</feature>
<evidence type="ECO:0000313" key="4">
    <source>
        <dbReference type="Proteomes" id="UP000673552"/>
    </source>
</evidence>
<feature type="coiled-coil region" evidence="1">
    <location>
        <begin position="379"/>
        <end position="406"/>
    </location>
</feature>
<dbReference type="RefSeq" id="XP_067179966.1">
    <property type="nucleotide sequence ID" value="XM_067324295.1"/>
</dbReference>
<dbReference type="AlphaFoldDB" id="A0A836HTY4"/>
<proteinExistence type="predicted"/>
<evidence type="ECO:0000256" key="1">
    <source>
        <dbReference type="SAM" id="Coils"/>
    </source>
</evidence>
<feature type="region of interest" description="Disordered" evidence="2">
    <location>
        <begin position="283"/>
        <end position="305"/>
    </location>
</feature>
<feature type="region of interest" description="Disordered" evidence="2">
    <location>
        <begin position="242"/>
        <end position="263"/>
    </location>
</feature>
<gene>
    <name evidence="3" type="ORF">LSCM1_06892</name>
</gene>
<feature type="compositionally biased region" description="Low complexity" evidence="2">
    <location>
        <begin position="124"/>
        <end position="137"/>
    </location>
</feature>
<comment type="caution">
    <text evidence="3">The sequence shown here is derived from an EMBL/GenBank/DDBJ whole genome shotgun (WGS) entry which is preliminary data.</text>
</comment>
<dbReference type="KEGG" id="lmat:92516807"/>
<protein>
    <submittedName>
        <fullName evidence="3">Uncharacterized protein</fullName>
    </submittedName>
</protein>
<dbReference type="PANTHER" id="PTHR31935">
    <property type="entry name" value="COILED-COIL DOMAIN-CONTAINING PROTEIN 13"/>
    <property type="match status" value="1"/>
</dbReference>